<dbReference type="OrthoDB" id="10279624at2759"/>
<dbReference type="OMA" id="FELHDKW"/>
<feature type="compositionally biased region" description="Polar residues" evidence="1">
    <location>
        <begin position="345"/>
        <end position="356"/>
    </location>
</feature>
<sequence>MLFRQKEKVPKKGKDSFGEFMKREKDSCLQTQMKLSTFIHKTVPNDQVKSQLSSAPYALDGSLIRFGNTWDAKHLGTFLQKSQYASTSGSSLLITEPVVVQNTTKNQSFFFRNQQPRNSDDHVDYLHQHTINHLISDHPTLKNGPQFLQKKLLSVPDKTFDESKLNYETETKLKKPKEQFQDLLIAKENQRKFHQWRSEYQDVNRAFKKAKQCFKSGLYALDNPLNDNTELYKEENVKLRGQEKQSLRKKLERYKSLEKFTSSNPSIEFQNIAHKPLSSKQSDPLFTKVSFPSQNFELHDKWKKKKMIDQNIDTKSRLFGENSKNKANPHRTVFSREQDFRDKTQNPVHLTQSLIG</sequence>
<dbReference type="AlphaFoldDB" id="A0A8S1WI19"/>
<reference evidence="2" key="1">
    <citation type="submission" date="2021-01" db="EMBL/GenBank/DDBJ databases">
        <authorList>
            <consortium name="Genoscope - CEA"/>
            <person name="William W."/>
        </authorList>
    </citation>
    <scope>NUCLEOTIDE SEQUENCE</scope>
</reference>
<accession>A0A8S1WI19</accession>
<evidence type="ECO:0000256" key="1">
    <source>
        <dbReference type="SAM" id="MobiDB-lite"/>
    </source>
</evidence>
<evidence type="ECO:0000313" key="2">
    <source>
        <dbReference type="EMBL" id="CAD8189033.1"/>
    </source>
</evidence>
<gene>
    <name evidence="2" type="ORF">POCTA_138.1.T0940068</name>
</gene>
<feature type="region of interest" description="Disordered" evidence="1">
    <location>
        <begin position="316"/>
        <end position="356"/>
    </location>
</feature>
<proteinExistence type="predicted"/>
<comment type="caution">
    <text evidence="2">The sequence shown here is derived from an EMBL/GenBank/DDBJ whole genome shotgun (WGS) entry which is preliminary data.</text>
</comment>
<protein>
    <submittedName>
        <fullName evidence="2">Uncharacterized protein</fullName>
    </submittedName>
</protein>
<dbReference type="Proteomes" id="UP000683925">
    <property type="component" value="Unassembled WGS sequence"/>
</dbReference>
<name>A0A8S1WI19_PAROT</name>
<feature type="compositionally biased region" description="Basic and acidic residues" evidence="1">
    <location>
        <begin position="334"/>
        <end position="344"/>
    </location>
</feature>
<organism evidence="2 3">
    <name type="scientific">Paramecium octaurelia</name>
    <dbReference type="NCBI Taxonomy" id="43137"/>
    <lineage>
        <taxon>Eukaryota</taxon>
        <taxon>Sar</taxon>
        <taxon>Alveolata</taxon>
        <taxon>Ciliophora</taxon>
        <taxon>Intramacronucleata</taxon>
        <taxon>Oligohymenophorea</taxon>
        <taxon>Peniculida</taxon>
        <taxon>Parameciidae</taxon>
        <taxon>Paramecium</taxon>
    </lineage>
</organism>
<evidence type="ECO:0000313" key="3">
    <source>
        <dbReference type="Proteomes" id="UP000683925"/>
    </source>
</evidence>
<dbReference type="EMBL" id="CAJJDP010000093">
    <property type="protein sequence ID" value="CAD8189033.1"/>
    <property type="molecule type" value="Genomic_DNA"/>
</dbReference>
<keyword evidence="3" id="KW-1185">Reference proteome</keyword>